<dbReference type="RefSeq" id="WP_308135626.1">
    <property type="nucleotide sequence ID" value="NZ_CP133217.1"/>
</dbReference>
<feature type="domain" description="DUF2202" evidence="2">
    <location>
        <begin position="82"/>
        <end position="246"/>
    </location>
</feature>
<feature type="signal peptide" evidence="1">
    <location>
        <begin position="1"/>
        <end position="26"/>
    </location>
</feature>
<evidence type="ECO:0000313" key="5">
    <source>
        <dbReference type="Proteomes" id="UP001223336"/>
    </source>
</evidence>
<proteinExistence type="predicted"/>
<dbReference type="EMBL" id="JAVFKN010000021">
    <property type="protein sequence ID" value="MDQ5769809.1"/>
    <property type="molecule type" value="Genomic_DNA"/>
</dbReference>
<dbReference type="InterPro" id="IPR019243">
    <property type="entry name" value="DUF2202"/>
</dbReference>
<accession>A0AA51R4Z6</accession>
<evidence type="ECO:0000313" key="3">
    <source>
        <dbReference type="EMBL" id="MDQ5769809.1"/>
    </source>
</evidence>
<dbReference type="Gene3D" id="1.20.1260.10">
    <property type="match status" value="1"/>
</dbReference>
<evidence type="ECO:0000256" key="1">
    <source>
        <dbReference type="SAM" id="SignalP"/>
    </source>
</evidence>
<dbReference type="PROSITE" id="PS51257">
    <property type="entry name" value="PROKAR_LIPOPROTEIN"/>
    <property type="match status" value="1"/>
</dbReference>
<gene>
    <name evidence="3" type="ORF">RCC75_14795</name>
    <name evidence="4" type="ORF">RCG00_02160</name>
</gene>
<protein>
    <submittedName>
        <fullName evidence="4">DUF2202 domain-containing protein</fullName>
    </submittedName>
</protein>
<reference evidence="4 5" key="1">
    <citation type="submission" date="2023-08" db="EMBL/GenBank/DDBJ databases">
        <title>New molecular markers tilS and rpoB for phylogenetic and monitoring studies of the genus Thiothrix biodiversity.</title>
        <authorList>
            <person name="Ravin N.V."/>
            <person name="Smolyakov D."/>
            <person name="Markov N.D."/>
            <person name="Beletsky A.V."/>
            <person name="Mardanov A.V."/>
            <person name="Rudenko T.S."/>
            <person name="Grabovich M.Y."/>
        </authorList>
    </citation>
    <scope>NUCLEOTIDE SEQUENCE</scope>
    <source>
        <strain evidence="4">DNT52</strain>
        <strain evidence="3 5">H33</strain>
    </source>
</reference>
<keyword evidence="5" id="KW-1185">Reference proteome</keyword>
<keyword evidence="1" id="KW-0732">Signal</keyword>
<feature type="chain" id="PRO_5041247350" evidence="1">
    <location>
        <begin position="27"/>
        <end position="253"/>
    </location>
</feature>
<evidence type="ECO:0000313" key="4">
    <source>
        <dbReference type="EMBL" id="WML87171.1"/>
    </source>
</evidence>
<dbReference type="Proteomes" id="UP001229862">
    <property type="component" value="Chromosome"/>
</dbReference>
<name>A0AA51R4Z6_9GAMM</name>
<dbReference type="Proteomes" id="UP001223336">
    <property type="component" value="Unassembled WGS sequence"/>
</dbReference>
<sequence>MKTLTLTRHALLACAVTLLVGCGSSAADTTALTTTAAAAAASVVDAATASTTDADDATASVTDDATTITTPSTTTTLTADETATLLFVREEEKLARDVYLTLFNKWGTKTFQNIALNSEQQHMDVMGTLVDTYNLQDPVVIDTIGAFTDPVLLGLYQDLVMRGSTSLNDGLLVGGFIEEFDINDLQEAIDEANAGSKPADIIVAYTNLMCGSRNHLRSFVGQIEKNGVDYQAQVIPQATVDAIVNSPEEQCGK</sequence>
<dbReference type="AlphaFoldDB" id="A0AA51R4Z6"/>
<dbReference type="EMBL" id="CP133217">
    <property type="protein sequence ID" value="WML87171.1"/>
    <property type="molecule type" value="Genomic_DNA"/>
</dbReference>
<organism evidence="4">
    <name type="scientific">Thiothrix subterranea</name>
    <dbReference type="NCBI Taxonomy" id="2735563"/>
    <lineage>
        <taxon>Bacteria</taxon>
        <taxon>Pseudomonadati</taxon>
        <taxon>Pseudomonadota</taxon>
        <taxon>Gammaproteobacteria</taxon>
        <taxon>Thiotrichales</taxon>
        <taxon>Thiotrichaceae</taxon>
        <taxon>Thiothrix</taxon>
    </lineage>
</organism>
<dbReference type="Pfam" id="PF09968">
    <property type="entry name" value="DUF2202"/>
    <property type="match status" value="1"/>
</dbReference>
<dbReference type="CDD" id="cd01048">
    <property type="entry name" value="Ferritin_like_AB2"/>
    <property type="match status" value="1"/>
</dbReference>
<evidence type="ECO:0000259" key="2">
    <source>
        <dbReference type="Pfam" id="PF09968"/>
    </source>
</evidence>
<dbReference type="InterPro" id="IPR012347">
    <property type="entry name" value="Ferritin-like"/>
</dbReference>